<accession>A0A0F9KI53</accession>
<keyword evidence="1" id="KW-0004">4Fe-4S</keyword>
<dbReference type="InterPro" id="IPR024924">
    <property type="entry name" value="7-CO-7-deazaguanine_synth-like"/>
</dbReference>
<keyword evidence="6" id="KW-0411">Iron-sulfur</keyword>
<dbReference type="GO" id="GO:0016829">
    <property type="term" value="F:lyase activity"/>
    <property type="evidence" value="ECO:0007669"/>
    <property type="project" value="UniProtKB-KW"/>
</dbReference>
<dbReference type="Gene3D" id="3.20.20.70">
    <property type="entry name" value="Aldolase class I"/>
    <property type="match status" value="1"/>
</dbReference>
<dbReference type="HAMAP" id="MF_00917">
    <property type="entry name" value="QueE"/>
    <property type="match status" value="1"/>
</dbReference>
<protein>
    <recommendedName>
        <fullName evidence="8">Radical SAM core domain-containing protein</fullName>
    </recommendedName>
</protein>
<dbReference type="EMBL" id="LAZR01013461">
    <property type="protein sequence ID" value="KKM21858.1"/>
    <property type="molecule type" value="Genomic_DNA"/>
</dbReference>
<evidence type="ECO:0000256" key="6">
    <source>
        <dbReference type="ARBA" id="ARBA00023014"/>
    </source>
</evidence>
<evidence type="ECO:0000256" key="7">
    <source>
        <dbReference type="ARBA" id="ARBA00023239"/>
    </source>
</evidence>
<comment type="caution">
    <text evidence="9">The sequence shown here is derived from an EMBL/GenBank/DDBJ whole genome shotgun (WGS) entry which is preliminary data.</text>
</comment>
<dbReference type="InterPro" id="IPR013785">
    <property type="entry name" value="Aldolase_TIM"/>
</dbReference>
<keyword evidence="7" id="KW-0456">Lyase</keyword>
<proteinExistence type="inferred from homology"/>
<keyword evidence="3" id="KW-0479">Metal-binding</keyword>
<dbReference type="SUPFAM" id="SSF102114">
    <property type="entry name" value="Radical SAM enzymes"/>
    <property type="match status" value="1"/>
</dbReference>
<evidence type="ECO:0000256" key="4">
    <source>
        <dbReference type="ARBA" id="ARBA00022842"/>
    </source>
</evidence>
<dbReference type="AlphaFoldDB" id="A0A0F9KI53"/>
<reference evidence="9" key="1">
    <citation type="journal article" date="2015" name="Nature">
        <title>Complex archaea that bridge the gap between prokaryotes and eukaryotes.</title>
        <authorList>
            <person name="Spang A."/>
            <person name="Saw J.H."/>
            <person name="Jorgensen S.L."/>
            <person name="Zaremba-Niedzwiedzka K."/>
            <person name="Martijn J."/>
            <person name="Lind A.E."/>
            <person name="van Eijk R."/>
            <person name="Schleper C."/>
            <person name="Guy L."/>
            <person name="Ettema T.J."/>
        </authorList>
    </citation>
    <scope>NUCLEOTIDE SEQUENCE</scope>
</reference>
<dbReference type="Pfam" id="PF04055">
    <property type="entry name" value="Radical_SAM"/>
    <property type="match status" value="1"/>
</dbReference>
<evidence type="ECO:0000256" key="5">
    <source>
        <dbReference type="ARBA" id="ARBA00023004"/>
    </source>
</evidence>
<evidence type="ECO:0000313" key="9">
    <source>
        <dbReference type="EMBL" id="KKM21858.1"/>
    </source>
</evidence>
<dbReference type="InterPro" id="IPR007197">
    <property type="entry name" value="rSAM"/>
</dbReference>
<dbReference type="PANTHER" id="PTHR42836:SF1">
    <property type="entry name" value="7-CARBOXY-7-DEAZAGUANINE SYNTHASE"/>
    <property type="match status" value="1"/>
</dbReference>
<dbReference type="CDD" id="cd01335">
    <property type="entry name" value="Radical_SAM"/>
    <property type="match status" value="1"/>
</dbReference>
<evidence type="ECO:0000256" key="2">
    <source>
        <dbReference type="ARBA" id="ARBA00022691"/>
    </source>
</evidence>
<name>A0A0F9KI53_9ZZZZ</name>
<dbReference type="GO" id="GO:0051539">
    <property type="term" value="F:4 iron, 4 sulfur cluster binding"/>
    <property type="evidence" value="ECO:0007669"/>
    <property type="project" value="UniProtKB-KW"/>
</dbReference>
<dbReference type="PROSITE" id="PS51918">
    <property type="entry name" value="RADICAL_SAM"/>
    <property type="match status" value="1"/>
</dbReference>
<evidence type="ECO:0000256" key="1">
    <source>
        <dbReference type="ARBA" id="ARBA00022485"/>
    </source>
</evidence>
<dbReference type="PANTHER" id="PTHR42836">
    <property type="entry name" value="7-CARBOXY-7-DEAZAGUANINE SYNTHASE"/>
    <property type="match status" value="1"/>
</dbReference>
<sequence length="231" mass="26521">MKINEIFASIQGEGQYQGLPTVFTRLQGCNLLPNFCTYCDTSYAQLGDSGEELTVEGVIQRVDRLSPRSKSWICITGGEPLRQIDELEELVRELKRQQYLIEIETNGSLPKPRWWTLVDSWCADIKCPSSGVVGISKEEWFKTRPKDQIKFVVGTEEDLVFADQMIRKHLADNPVVLISPVINLTQINPLGKEDYFMSGQWLQRVVEFCLKHRVQFSLQWHKVVFGNKRGV</sequence>
<feature type="domain" description="Radical SAM core" evidence="8">
    <location>
        <begin position="16"/>
        <end position="227"/>
    </location>
</feature>
<dbReference type="SFLD" id="SFLDS00029">
    <property type="entry name" value="Radical_SAM"/>
    <property type="match status" value="1"/>
</dbReference>
<keyword evidence="4" id="KW-0460">Magnesium</keyword>
<gene>
    <name evidence="9" type="ORF">LCGC14_1631150</name>
</gene>
<dbReference type="PIRSF" id="PIRSF000370">
    <property type="entry name" value="QueE"/>
    <property type="match status" value="1"/>
</dbReference>
<dbReference type="InterPro" id="IPR058240">
    <property type="entry name" value="rSAM_sf"/>
</dbReference>
<keyword evidence="5" id="KW-0408">Iron</keyword>
<evidence type="ECO:0000256" key="3">
    <source>
        <dbReference type="ARBA" id="ARBA00022723"/>
    </source>
</evidence>
<evidence type="ECO:0000259" key="8">
    <source>
        <dbReference type="PROSITE" id="PS51918"/>
    </source>
</evidence>
<dbReference type="GO" id="GO:0046872">
    <property type="term" value="F:metal ion binding"/>
    <property type="evidence" value="ECO:0007669"/>
    <property type="project" value="UniProtKB-KW"/>
</dbReference>
<keyword evidence="2" id="KW-0949">S-adenosyl-L-methionine</keyword>
<organism evidence="9">
    <name type="scientific">marine sediment metagenome</name>
    <dbReference type="NCBI Taxonomy" id="412755"/>
    <lineage>
        <taxon>unclassified sequences</taxon>
        <taxon>metagenomes</taxon>
        <taxon>ecological metagenomes</taxon>
    </lineage>
</organism>